<evidence type="ECO:0000313" key="1">
    <source>
        <dbReference type="EMBL" id="USN16852.1"/>
    </source>
</evidence>
<keyword evidence="2" id="KW-1185">Reference proteome</keyword>
<dbReference type="Gene3D" id="3.40.1800.10">
    <property type="entry name" value="His-Me finger endonucleases"/>
    <property type="match status" value="1"/>
</dbReference>
<dbReference type="Proteomes" id="UP001057237">
    <property type="component" value="Segment"/>
</dbReference>
<dbReference type="EMBL" id="ON529868">
    <property type="protein sequence ID" value="USN16852.1"/>
    <property type="molecule type" value="Genomic_DNA"/>
</dbReference>
<reference evidence="1" key="1">
    <citation type="submission" date="2022-05" db="EMBL/GenBank/DDBJ databases">
        <authorList>
            <person name="Friedrich I."/>
            <person name="Poehlein A."/>
            <person name="Schneider D."/>
            <person name="Hertel R."/>
            <person name="Daniel R."/>
        </authorList>
    </citation>
    <scope>NUCLEOTIDE SEQUENCE</scope>
</reference>
<keyword evidence="1" id="KW-0378">Hydrolase</keyword>
<dbReference type="SUPFAM" id="SSF54060">
    <property type="entry name" value="His-Me finger endonucleases"/>
    <property type="match status" value="1"/>
</dbReference>
<sequence length="127" mass="14356">MLKIPHSQIKPVREARWAAAGRKCELCGLPMSVMDIVLDHCHKRGWVRGSLHRRCNSLLGKIENNAPRFGFANDGYLYAFLHGVAAYLQRNTTCHTGMIHPLHKTEDEKRIARNTKARAKRAAAKKA</sequence>
<proteinExistence type="predicted"/>
<organism evidence="1 2">
    <name type="scientific">Brevundimonas phage vB_BpoS-Babayka</name>
    <dbReference type="NCBI Taxonomy" id="2948596"/>
    <lineage>
        <taxon>Viruses</taxon>
        <taxon>Duplodnaviria</taxon>
        <taxon>Heunggongvirae</taxon>
        <taxon>Uroviricota</taxon>
        <taxon>Caudoviricetes</taxon>
        <taxon>Autographivirales</taxon>
        <taxon>Autonotataviridae</taxon>
        <taxon>Conareevirus</taxon>
        <taxon>Conareevirus babayka</taxon>
    </lineage>
</organism>
<dbReference type="InterPro" id="IPR038563">
    <property type="entry name" value="Endonuclease_7_sf"/>
</dbReference>
<dbReference type="GO" id="GO:0004519">
    <property type="term" value="F:endonuclease activity"/>
    <property type="evidence" value="ECO:0007669"/>
    <property type="project" value="UniProtKB-KW"/>
</dbReference>
<name>A0A9E7MVP9_9CAUD</name>
<keyword evidence="1" id="KW-0540">Nuclease</keyword>
<protein>
    <submittedName>
        <fullName evidence="1">Recombination endonuclease VII</fullName>
    </submittedName>
</protein>
<gene>
    <name evidence="1" type="ORF">BABAYKA_00490</name>
</gene>
<accession>A0A9E7MVP9</accession>
<dbReference type="Pfam" id="PF02945">
    <property type="entry name" value="Endonuclease_7"/>
    <property type="match status" value="1"/>
</dbReference>
<dbReference type="InterPro" id="IPR044925">
    <property type="entry name" value="His-Me_finger_sf"/>
</dbReference>
<keyword evidence="1" id="KW-0255">Endonuclease</keyword>
<dbReference type="InterPro" id="IPR004211">
    <property type="entry name" value="Endonuclease_7"/>
</dbReference>
<evidence type="ECO:0000313" key="2">
    <source>
        <dbReference type="Proteomes" id="UP001057237"/>
    </source>
</evidence>